<organism evidence="1 2">
    <name type="scientific">Aspergillus aculeatinus CBS 121060</name>
    <dbReference type="NCBI Taxonomy" id="1448322"/>
    <lineage>
        <taxon>Eukaryota</taxon>
        <taxon>Fungi</taxon>
        <taxon>Dikarya</taxon>
        <taxon>Ascomycota</taxon>
        <taxon>Pezizomycotina</taxon>
        <taxon>Eurotiomycetes</taxon>
        <taxon>Eurotiomycetidae</taxon>
        <taxon>Eurotiales</taxon>
        <taxon>Aspergillaceae</taxon>
        <taxon>Aspergillus</taxon>
        <taxon>Aspergillus subgen. Circumdati</taxon>
    </lineage>
</organism>
<dbReference type="Proteomes" id="UP000249661">
    <property type="component" value="Unassembled WGS sequence"/>
</dbReference>
<reference evidence="1" key="1">
    <citation type="submission" date="2018-02" db="EMBL/GenBank/DDBJ databases">
        <title>The genomes of Aspergillus section Nigri reveals drivers in fungal speciation.</title>
        <authorList>
            <consortium name="DOE Joint Genome Institute"/>
            <person name="Vesth T.C."/>
            <person name="Nybo J."/>
            <person name="Theobald S."/>
            <person name="Brandl J."/>
            <person name="Frisvad J.C."/>
            <person name="Nielsen K.F."/>
            <person name="Lyhne E.K."/>
            <person name="Kogle M.E."/>
            <person name="Kuo A."/>
            <person name="Riley R."/>
            <person name="Clum A."/>
            <person name="Nolan M."/>
            <person name="Lipzen A."/>
            <person name="Salamov A."/>
            <person name="Henrissat B."/>
            <person name="Wiebenga A."/>
            <person name="De vries R.P."/>
            <person name="Grigoriev I.V."/>
            <person name="Mortensen U.H."/>
            <person name="Andersen M.R."/>
            <person name="Baker S.E."/>
        </authorList>
    </citation>
    <scope>NUCLEOTIDE SEQUENCE</scope>
    <source>
        <strain evidence="1">CBS 121060</strain>
    </source>
</reference>
<dbReference type="EMBL" id="KZ824937">
    <property type="protein sequence ID" value="RAH73831.1"/>
    <property type="molecule type" value="Genomic_DNA"/>
</dbReference>
<evidence type="ECO:0000313" key="2">
    <source>
        <dbReference type="Proteomes" id="UP000249661"/>
    </source>
</evidence>
<name>A0ACD1HK59_9EURO</name>
<accession>A0ACD1HK59</accession>
<evidence type="ECO:0000313" key="1">
    <source>
        <dbReference type="EMBL" id="RAH73831.1"/>
    </source>
</evidence>
<gene>
    <name evidence="1" type="ORF">BO66DRAFT_388493</name>
</gene>
<sequence length="105" mass="11037">MATGPVPAMVANGPAMSVMAPGGLTTPTQGRKPIPSVAARLRRTGQTSAACVVAPVRSPATRALARTARSVIHVMERAGSRKSKVPLAATFTSVMWGQNHWKKNY</sequence>
<keyword evidence="2" id="KW-1185">Reference proteome</keyword>
<protein>
    <submittedName>
        <fullName evidence="1">Uncharacterized protein</fullName>
    </submittedName>
</protein>
<proteinExistence type="predicted"/>